<dbReference type="InterPro" id="IPR043502">
    <property type="entry name" value="DNA/RNA_pol_sf"/>
</dbReference>
<dbReference type="FunFam" id="3.30.70.270:FF:000020">
    <property type="entry name" value="Transposon Tf2-6 polyprotein-like Protein"/>
    <property type="match status" value="1"/>
</dbReference>
<dbReference type="InterPro" id="IPR000387">
    <property type="entry name" value="Tyr_Pase_dom"/>
</dbReference>
<feature type="domain" description="Integrase catalytic" evidence="6">
    <location>
        <begin position="1948"/>
        <end position="2025"/>
    </location>
</feature>
<dbReference type="InterPro" id="IPR036397">
    <property type="entry name" value="RNaseH_sf"/>
</dbReference>
<evidence type="ECO:0000259" key="5">
    <source>
        <dbReference type="PROSITE" id="PS50056"/>
    </source>
</evidence>
<dbReference type="InterPro" id="IPR012337">
    <property type="entry name" value="RNaseH-like_sf"/>
</dbReference>
<dbReference type="Pfam" id="PF17921">
    <property type="entry name" value="Integrase_H2C2"/>
    <property type="match status" value="1"/>
</dbReference>
<dbReference type="PROSITE" id="PS50056">
    <property type="entry name" value="TYR_PHOSPHATASE_2"/>
    <property type="match status" value="2"/>
</dbReference>
<evidence type="ECO:0000256" key="2">
    <source>
        <dbReference type="ARBA" id="ARBA00022912"/>
    </source>
</evidence>
<protein>
    <submittedName>
        <fullName evidence="7">Protein-tyrosine-phosphatase MKP1</fullName>
    </submittedName>
</protein>
<dbReference type="SMART" id="SM00195">
    <property type="entry name" value="DSPc"/>
    <property type="match status" value="2"/>
</dbReference>
<dbReference type="Gene3D" id="3.90.190.10">
    <property type="entry name" value="Protein tyrosine phosphatase superfamily"/>
    <property type="match status" value="2"/>
</dbReference>
<keyword evidence="1" id="KW-0378">Hydrolase</keyword>
<dbReference type="InterPro" id="IPR001584">
    <property type="entry name" value="Integrase_cat-core"/>
</dbReference>
<dbReference type="InterPro" id="IPR043128">
    <property type="entry name" value="Rev_trsase/Diguanyl_cyclase"/>
</dbReference>
<dbReference type="GO" id="GO:0015074">
    <property type="term" value="P:DNA integration"/>
    <property type="evidence" value="ECO:0007669"/>
    <property type="project" value="InterPro"/>
</dbReference>
<dbReference type="SUPFAM" id="SSF55753">
    <property type="entry name" value="Actin depolymerizing proteins"/>
    <property type="match status" value="2"/>
</dbReference>
<dbReference type="CDD" id="cd14498">
    <property type="entry name" value="DSP"/>
    <property type="match status" value="2"/>
</dbReference>
<dbReference type="Pfam" id="PF00782">
    <property type="entry name" value="DSPc"/>
    <property type="match status" value="2"/>
</dbReference>
<gene>
    <name evidence="7" type="ORF">CQW23_13356</name>
</gene>
<dbReference type="InterPro" id="IPR041577">
    <property type="entry name" value="RT_RNaseH_2"/>
</dbReference>
<dbReference type="OrthoDB" id="165342at2759"/>
<dbReference type="InterPro" id="IPR000477">
    <property type="entry name" value="RT_dom"/>
</dbReference>
<dbReference type="InterPro" id="IPR000340">
    <property type="entry name" value="Dual-sp_phosphatase_cat-dom"/>
</dbReference>
<dbReference type="PROSITE" id="PS50994">
    <property type="entry name" value="INTEGRASE"/>
    <property type="match status" value="1"/>
</dbReference>
<keyword evidence="8" id="KW-1185">Reference proteome</keyword>
<dbReference type="Gene3D" id="3.40.20.10">
    <property type="entry name" value="Severin"/>
    <property type="match status" value="2"/>
</dbReference>
<dbReference type="SUPFAM" id="SSF53098">
    <property type="entry name" value="Ribonuclease H-like"/>
    <property type="match status" value="1"/>
</dbReference>
<dbReference type="InterPro" id="IPR029006">
    <property type="entry name" value="ADF-H/Gelsolin-like_dom_sf"/>
</dbReference>
<dbReference type="PANTHER" id="PTHR46381">
    <property type="entry name" value="MKPA PROTEIN"/>
    <property type="match status" value="1"/>
</dbReference>
<dbReference type="PROSITE" id="PS00383">
    <property type="entry name" value="TYR_PHOSPHATASE_1"/>
    <property type="match status" value="2"/>
</dbReference>
<dbReference type="SUPFAM" id="SSF56672">
    <property type="entry name" value="DNA/RNA polymerases"/>
    <property type="match status" value="1"/>
</dbReference>
<reference evidence="8" key="2">
    <citation type="journal article" date="2017" name="J. Anim. Genet.">
        <title>Multiple reference genome sequences of hot pepper reveal the massive evolution of plant disease resistance genes by retroduplication.</title>
        <authorList>
            <person name="Kim S."/>
            <person name="Park J."/>
            <person name="Yeom S.-I."/>
            <person name="Kim Y.-M."/>
            <person name="Seo E."/>
            <person name="Kim K.-T."/>
            <person name="Kim M.-S."/>
            <person name="Lee J.M."/>
            <person name="Cheong K."/>
            <person name="Shin H.-S."/>
            <person name="Kim S.-B."/>
            <person name="Han K."/>
            <person name="Lee J."/>
            <person name="Park M."/>
            <person name="Lee H.-A."/>
            <person name="Lee H.-Y."/>
            <person name="Lee Y."/>
            <person name="Oh S."/>
            <person name="Lee J.H."/>
            <person name="Choi E."/>
            <person name="Choi E."/>
            <person name="Lee S.E."/>
            <person name="Jeon J."/>
            <person name="Kim H."/>
            <person name="Choi G."/>
            <person name="Song H."/>
            <person name="Lee J."/>
            <person name="Lee S.-C."/>
            <person name="Kwon J.-K."/>
            <person name="Lee H.-Y."/>
            <person name="Koo N."/>
            <person name="Hong Y."/>
            <person name="Kim R.W."/>
            <person name="Kang W.-H."/>
            <person name="Huh J.H."/>
            <person name="Kang B.-C."/>
            <person name="Yang T.-J."/>
            <person name="Lee Y.-H."/>
            <person name="Bennetzen J.L."/>
            <person name="Choi D."/>
        </authorList>
    </citation>
    <scope>NUCLEOTIDE SEQUENCE [LARGE SCALE GENOMIC DNA]</scope>
    <source>
        <strain evidence="8">cv. PBC81</strain>
    </source>
</reference>
<dbReference type="Pfam" id="PF25466">
    <property type="entry name" value="MPK1_gelsolin_C"/>
    <property type="match status" value="1"/>
</dbReference>
<feature type="compositionally biased region" description="Polar residues" evidence="3">
    <location>
        <begin position="92"/>
        <end position="106"/>
    </location>
</feature>
<dbReference type="InterPro" id="IPR057528">
    <property type="entry name" value="MPK1_C"/>
</dbReference>
<keyword evidence="2" id="KW-0904">Protein phosphatase</keyword>
<feature type="domain" description="Tyrosine-protein phosphatase" evidence="4">
    <location>
        <begin position="660"/>
        <end position="802"/>
    </location>
</feature>
<evidence type="ECO:0000313" key="7">
    <source>
        <dbReference type="EMBL" id="PHT49148.1"/>
    </source>
</evidence>
<dbReference type="EMBL" id="MLFT02000005">
    <property type="protein sequence ID" value="PHT49148.1"/>
    <property type="molecule type" value="Genomic_DNA"/>
</dbReference>
<reference evidence="7 8" key="1">
    <citation type="journal article" date="2017" name="Genome Biol.">
        <title>New reference genome sequences of hot pepper reveal the massive evolution of plant disease-resistance genes by retroduplication.</title>
        <authorList>
            <person name="Kim S."/>
            <person name="Park J."/>
            <person name="Yeom S.I."/>
            <person name="Kim Y.M."/>
            <person name="Seo E."/>
            <person name="Kim K.T."/>
            <person name="Kim M.S."/>
            <person name="Lee J.M."/>
            <person name="Cheong K."/>
            <person name="Shin H.S."/>
            <person name="Kim S.B."/>
            <person name="Han K."/>
            <person name="Lee J."/>
            <person name="Park M."/>
            <person name="Lee H.A."/>
            <person name="Lee H.Y."/>
            <person name="Lee Y."/>
            <person name="Oh S."/>
            <person name="Lee J.H."/>
            <person name="Choi E."/>
            <person name="Choi E."/>
            <person name="Lee S.E."/>
            <person name="Jeon J."/>
            <person name="Kim H."/>
            <person name="Choi G."/>
            <person name="Song H."/>
            <person name="Lee J."/>
            <person name="Lee S.C."/>
            <person name="Kwon J.K."/>
            <person name="Lee H.Y."/>
            <person name="Koo N."/>
            <person name="Hong Y."/>
            <person name="Kim R.W."/>
            <person name="Kang W.H."/>
            <person name="Huh J.H."/>
            <person name="Kang B.C."/>
            <person name="Yang T.J."/>
            <person name="Lee Y.H."/>
            <person name="Bennetzen J.L."/>
            <person name="Choi D."/>
        </authorList>
    </citation>
    <scope>NUCLEOTIDE SEQUENCE [LARGE SCALE GENOMIC DNA]</scope>
    <source>
        <strain evidence="8">cv. PBC81</strain>
    </source>
</reference>
<dbReference type="GO" id="GO:0051015">
    <property type="term" value="F:actin filament binding"/>
    <property type="evidence" value="ECO:0007669"/>
    <property type="project" value="InterPro"/>
</dbReference>
<feature type="domain" description="Tyrosine specific protein phosphatases" evidence="5">
    <location>
        <begin position="729"/>
        <end position="780"/>
    </location>
</feature>
<dbReference type="InterPro" id="IPR020422">
    <property type="entry name" value="TYR_PHOSPHATASE_DUAL_dom"/>
</dbReference>
<dbReference type="GO" id="GO:0004721">
    <property type="term" value="F:phosphoprotein phosphatase activity"/>
    <property type="evidence" value="ECO:0007669"/>
    <property type="project" value="UniProtKB-KW"/>
</dbReference>
<name>A0A2G2WV65_CAPBA</name>
<feature type="domain" description="Tyrosine-protein phosphatase" evidence="4">
    <location>
        <begin position="134"/>
        <end position="276"/>
    </location>
</feature>
<dbReference type="Pfam" id="PF08284">
    <property type="entry name" value="RVP_2"/>
    <property type="match status" value="1"/>
</dbReference>
<evidence type="ECO:0000313" key="8">
    <source>
        <dbReference type="Proteomes" id="UP000224567"/>
    </source>
</evidence>
<dbReference type="PANTHER" id="PTHR46381:SF4">
    <property type="entry name" value="PROTEIN-TYROSINE-PHOSPHATASE MKP1"/>
    <property type="match status" value="1"/>
</dbReference>
<dbReference type="InterPro" id="IPR041588">
    <property type="entry name" value="Integrase_H2C2"/>
</dbReference>
<sequence>MGDHEGPWPRLATSIALWRGACLRDIIVSSAGGADGSQEPCQLANSGRMYCRSASWLSSRTSLPLLNPDIEQDGLESNGGSDDIGEWPLPSTPSGRDTNSNSERLNLDLSNIHKNPEINAGLVRREKIAFFDKERSKFAEHVFLGGDAVAKDKDILKQNGITHVLNCVGFVCPEYFKCDFVYRTLWLQDSPSEDITSIHYDVFDYFGDVREQHGRVFVHCYQGVSRSTSLVIGYLMWREGQSFDDAFEYVKSARGIADPNIGFACQLLQCQKKVHAFPLSPSSLLRMYRVAPHSPYDPLHLIPKMLNDPSPSALDPRGAFIIHIPSSIYVWIGKKSEAIMERDARGAVCQIVRYEKVQAPIITVMEGEEPLYFWDAFSNFLPLMDKLKNGGDAVESSSKVCPGERKVDAYNIDFEIFQIATSGGFVPPFASCVTEYETHLPVRESSWSMLRGKFVSGNMKDFVFSTKSDNPSNKEAAVFGGFHELWEKKRCIERSSAVLDGVVDTGGASCNLVKPVVYHWPSLEKLATCSIDALDSKGAYIFIIPTSGFGKDAGSSLPFQIEGFAMLREFRVETASYVRGKAEEANVEYPTIVIPWLCGILLWCSAAKPPIQVAARILSRGRGANSNSGSLKLDLSNIHKNPETNGGLVRREKIAFFDKECSTVAEHVYLGGDAVAKDKDILKQNGITHVLNCVGFVCPEYFKSDFMYQTLWLRDSPSEDITSILYDVFDYFENVREQHGRVFVHCCQGVSRSTSLVFAYLMWREGQSFNDAFEYVKAARGIVDPNMGFACKLLQCQKRVHAFPLSPSSLLRMYRVAPHSPYDPLHLVPKMLNDSSPSELDSRGAFIIHIPSAIYVWIGNKSEAIMERDARGAVSQIVRYEKVQAPIISVMEGEEPLYFWDAFSNFLPLTDKLKNGGDVFESSNKVCPGERKVDTYNVDFEIFQKPTSGGVVPPFSSCDAEHETHLPVRESSWSILRRKSVSGNMNDFVFSTKSASSPPYPSPDSILSDSSINSKCLSDSPAVSPSVICADLTSSTPCNSSVSVLPPKISLQFISKTSKYIDVNFASQKSSQSAPALSKKFPLSIAERRGSLSLCLKLPMLTDDFERKGGHLKSVANEQGDIGLSEVTNEYFNEAATAGEILQSLQEIIESKVDELHRSLDILGVDNPSDKEATVFGGFHESWEKKPCNESSSAVLNGVVDTSEACCNLVKPVVYRLGKDASRAVHVLVGRSFSCDFSEVRQVDCKGTGDPGEIDWKQAASDVLHQMVLPIDSNIKVKLDCTIQIERSAMLLEFLVETACYMHGKAEDANVPKGAPSASESGRNLLYSLTNRQEAEASPDVVTDMLQIFSHDVYVLLDPGTTLSYVTPYVAVVFGFEPKVIVEPFSISTYVGDSVVARRSFPVLNEFPEVFPEDLLGIPPDREIDFGIDVFPETRPIFIPQYRMAPVELKELKEQLADLLDKGFICPSVSPWGPPVLFIRKKDGFLWMCIDYRQLNKVTIKNKYPLPRIDDLFDKLQGAKCLSKIDLHSGYHQLKVRESDIPKTAFRTRYGHYEFLVMSFGLTSAPASFMDLMNKVFRQFLNLLFIVFIDDILIYFKSKEDHVNHLRIILQTLKDHQLYAKFSKCESWLDAIAFLGHIVSSNRIRMDPQKVEAMRKWPRPTTPTDIQSFLGLAGYYRRFVESFSSIAAPLTKLTQKKMKFVWSGLCENSFEKSKDNLTTAPVLTLPEGVDDFVVYCDASRVGLGCVLMQRGKVIAYASRQLKKELNLRQRLWMELFKDHDMSLHYYPSKANVIADALSRLSMGNLSHVEEGKKEMVKDIHRLANLGVRLLDSKDGGVIVHKLSKSSLCDEVKEKQVEDPILMQIKKDVGQQKVMSFEIGGDGILRFQGRLCIPNVDGLWERILNEAHTSRYVIHPGSTKIYHDLKTLYWWNNMKRDAADFMSKCLNCQQVKKGLGTQVNFSIAFHPQTDGQAERTIQTLEDMLRACVINFKGSWVDHLPLVEFAYNNSYDASIKMAPFEALYGRRCRSPIGWYKVGETQLYGPDLVHQAMEKVKIIRE</sequence>
<evidence type="ECO:0000259" key="6">
    <source>
        <dbReference type="PROSITE" id="PS50994"/>
    </source>
</evidence>
<dbReference type="CDD" id="cd01647">
    <property type="entry name" value="RT_LTR"/>
    <property type="match status" value="1"/>
</dbReference>
<dbReference type="Pfam" id="PF17919">
    <property type="entry name" value="RT_RNaseH_2"/>
    <property type="match status" value="1"/>
</dbReference>
<proteinExistence type="predicted"/>
<dbReference type="PROSITE" id="PS50054">
    <property type="entry name" value="TYR_PHOSPHATASE_DUAL"/>
    <property type="match status" value="2"/>
</dbReference>
<dbReference type="InterPro" id="IPR029021">
    <property type="entry name" value="Prot-tyrosine_phosphatase-like"/>
</dbReference>
<feature type="region of interest" description="Disordered" evidence="3">
    <location>
        <begin position="68"/>
        <end position="106"/>
    </location>
</feature>
<dbReference type="InterPro" id="IPR007122">
    <property type="entry name" value="Villin/Gelsolin"/>
</dbReference>
<dbReference type="GO" id="GO:0003676">
    <property type="term" value="F:nucleic acid binding"/>
    <property type="evidence" value="ECO:0007669"/>
    <property type="project" value="InterPro"/>
</dbReference>
<dbReference type="Pfam" id="PF00078">
    <property type="entry name" value="RVT_1"/>
    <property type="match status" value="1"/>
</dbReference>
<dbReference type="Gene3D" id="3.30.70.270">
    <property type="match status" value="2"/>
</dbReference>
<dbReference type="Gene3D" id="3.30.420.10">
    <property type="entry name" value="Ribonuclease H-like superfamily/Ribonuclease H"/>
    <property type="match status" value="1"/>
</dbReference>
<dbReference type="SUPFAM" id="SSF52799">
    <property type="entry name" value="(Phosphotyrosine protein) phosphatases II"/>
    <property type="match status" value="2"/>
</dbReference>
<evidence type="ECO:0000256" key="1">
    <source>
        <dbReference type="ARBA" id="ARBA00022801"/>
    </source>
</evidence>
<organism evidence="7 8">
    <name type="scientific">Capsicum baccatum</name>
    <name type="common">Peruvian pepper</name>
    <dbReference type="NCBI Taxonomy" id="33114"/>
    <lineage>
        <taxon>Eukaryota</taxon>
        <taxon>Viridiplantae</taxon>
        <taxon>Streptophyta</taxon>
        <taxon>Embryophyta</taxon>
        <taxon>Tracheophyta</taxon>
        <taxon>Spermatophyta</taxon>
        <taxon>Magnoliopsida</taxon>
        <taxon>eudicotyledons</taxon>
        <taxon>Gunneridae</taxon>
        <taxon>Pentapetalae</taxon>
        <taxon>asterids</taxon>
        <taxon>lamiids</taxon>
        <taxon>Solanales</taxon>
        <taxon>Solanaceae</taxon>
        <taxon>Solanoideae</taxon>
        <taxon>Capsiceae</taxon>
        <taxon>Capsicum</taxon>
    </lineage>
</organism>
<dbReference type="Proteomes" id="UP000224567">
    <property type="component" value="Unassembled WGS sequence"/>
</dbReference>
<comment type="caution">
    <text evidence="7">The sequence shown here is derived from an EMBL/GenBank/DDBJ whole genome shotgun (WGS) entry which is preliminary data.</text>
</comment>
<accession>A0A2G2WV65</accession>
<dbReference type="STRING" id="33114.A0A2G2WV65"/>
<evidence type="ECO:0000259" key="4">
    <source>
        <dbReference type="PROSITE" id="PS50054"/>
    </source>
</evidence>
<dbReference type="SMART" id="SM00262">
    <property type="entry name" value="GEL"/>
    <property type="match status" value="2"/>
</dbReference>
<dbReference type="Gene3D" id="3.10.10.10">
    <property type="entry name" value="HIV Type 1 Reverse Transcriptase, subunit A, domain 1"/>
    <property type="match status" value="1"/>
</dbReference>
<feature type="domain" description="Tyrosine specific protein phosphatases" evidence="5">
    <location>
        <begin position="203"/>
        <end position="254"/>
    </location>
</feature>
<dbReference type="InterPro" id="IPR016130">
    <property type="entry name" value="Tyr_Pase_AS"/>
</dbReference>
<evidence type="ECO:0000256" key="3">
    <source>
        <dbReference type="SAM" id="MobiDB-lite"/>
    </source>
</evidence>